<dbReference type="EMBL" id="JAPJZI010000001">
    <property type="protein sequence ID" value="MDA5397202.1"/>
    <property type="molecule type" value="Genomic_DNA"/>
</dbReference>
<dbReference type="RefSeq" id="WP_267988669.1">
    <property type="nucleotide sequence ID" value="NZ_JAPJZI010000001.1"/>
</dbReference>
<dbReference type="Proteomes" id="UP001151234">
    <property type="component" value="Unassembled WGS sequence"/>
</dbReference>
<dbReference type="InterPro" id="IPR013830">
    <property type="entry name" value="SGNH_hydro"/>
</dbReference>
<proteinExistence type="predicted"/>
<dbReference type="GO" id="GO:0016788">
    <property type="term" value="F:hydrolase activity, acting on ester bonds"/>
    <property type="evidence" value="ECO:0007669"/>
    <property type="project" value="UniProtKB-ARBA"/>
</dbReference>
<feature type="domain" description="SGNH hydrolase-type esterase" evidence="1">
    <location>
        <begin position="19"/>
        <end position="112"/>
    </location>
</feature>
<organism evidence="2 3">
    <name type="scientific">Hoeflea prorocentri</name>
    <dbReference type="NCBI Taxonomy" id="1922333"/>
    <lineage>
        <taxon>Bacteria</taxon>
        <taxon>Pseudomonadati</taxon>
        <taxon>Pseudomonadota</taxon>
        <taxon>Alphaproteobacteria</taxon>
        <taxon>Hyphomicrobiales</taxon>
        <taxon>Rhizobiaceae</taxon>
        <taxon>Hoeflea</taxon>
    </lineage>
</organism>
<sequence length="125" mass="13498">MQPAFFSNQLKITGRPILCFGDSNTWGYEPGSARQIKKADRWPTQLGRLIGKAVVQDGVCGRTATVEDTVGGRPTAEPALTRVLEAQGPFDTVFLMLGTNDLKAHLDQSADEIVSAMLIHASKAK</sequence>
<evidence type="ECO:0000313" key="2">
    <source>
        <dbReference type="EMBL" id="MDA5397202.1"/>
    </source>
</evidence>
<comment type="caution">
    <text evidence="2">The sequence shown here is derived from an EMBL/GenBank/DDBJ whole genome shotgun (WGS) entry which is preliminary data.</text>
</comment>
<dbReference type="InterPro" id="IPR036514">
    <property type="entry name" value="SGNH_hydro_sf"/>
</dbReference>
<evidence type="ECO:0000313" key="3">
    <source>
        <dbReference type="Proteomes" id="UP001151234"/>
    </source>
</evidence>
<name>A0A9X3UET1_9HYPH</name>
<protein>
    <submittedName>
        <fullName evidence="2">GDSL-type esterase/lipase family protein</fullName>
    </submittedName>
</protein>
<dbReference type="SUPFAM" id="SSF52266">
    <property type="entry name" value="SGNH hydrolase"/>
    <property type="match status" value="1"/>
</dbReference>
<gene>
    <name evidence="2" type="ORF">OQ273_01345</name>
</gene>
<accession>A0A9X3UET1</accession>
<dbReference type="Pfam" id="PF13472">
    <property type="entry name" value="Lipase_GDSL_2"/>
    <property type="match status" value="1"/>
</dbReference>
<dbReference type="AlphaFoldDB" id="A0A9X3UET1"/>
<reference evidence="2" key="1">
    <citation type="submission" date="2022-11" db="EMBL/GenBank/DDBJ databases">
        <title>Draft genome sequence of Hoeflea poritis E7-10 and Hoeflea prorocentri PM5-8, separated from scleractinian coral Porites lutea and marine dinoflagellate.</title>
        <authorList>
            <person name="Zhang G."/>
            <person name="Wei Q."/>
            <person name="Cai L."/>
        </authorList>
    </citation>
    <scope>NUCLEOTIDE SEQUENCE</scope>
    <source>
        <strain evidence="2">PM5-8</strain>
    </source>
</reference>
<evidence type="ECO:0000259" key="1">
    <source>
        <dbReference type="Pfam" id="PF13472"/>
    </source>
</evidence>
<dbReference type="Gene3D" id="3.40.50.1110">
    <property type="entry name" value="SGNH hydrolase"/>
    <property type="match status" value="1"/>
</dbReference>
<keyword evidence="3" id="KW-1185">Reference proteome</keyword>